<dbReference type="PANTHER" id="PTHR10632:SF2">
    <property type="entry name" value="SULFIDE:QUINONE OXIDOREDUCTASE, MITOCHONDRIAL"/>
    <property type="match status" value="1"/>
</dbReference>
<keyword evidence="2" id="KW-1185">Reference proteome</keyword>
<dbReference type="GO" id="GO:0071949">
    <property type="term" value="F:FAD binding"/>
    <property type="evidence" value="ECO:0007669"/>
    <property type="project" value="TreeGrafter"/>
</dbReference>
<reference evidence="1 2" key="1">
    <citation type="journal article" date="2015" name="Int. J. Syst. Evol. Microbiol.">
        <title>Nitrosospira lacus sp. nov., a psychrotolerant, ammonia-oxidizing bacterium from sandy lake sediment.</title>
        <authorList>
            <person name="Urakawa H."/>
            <person name="Garcia J.C."/>
            <person name="Nielsen J.L."/>
            <person name="Le V.Q."/>
            <person name="Kozlowski J.A."/>
            <person name="Stein L.Y."/>
            <person name="Lim C.K."/>
            <person name="Pommerening-Roser A."/>
            <person name="Martens-Habbena W."/>
            <person name="Stahl D.A."/>
            <person name="Klotz M.G."/>
        </authorList>
    </citation>
    <scope>NUCLEOTIDE SEQUENCE [LARGE SCALE GENOMIC DNA]</scope>
    <source>
        <strain evidence="1 2">APG3</strain>
    </source>
</reference>
<dbReference type="Proteomes" id="UP000012179">
    <property type="component" value="Chromosome"/>
</dbReference>
<proteinExistence type="predicted"/>
<evidence type="ECO:0008006" key="3">
    <source>
        <dbReference type="Google" id="ProtNLM"/>
    </source>
</evidence>
<dbReference type="InterPro" id="IPR015904">
    <property type="entry name" value="Sulphide_quinone_reductase"/>
</dbReference>
<dbReference type="GO" id="GO:0070224">
    <property type="term" value="F:sulfide:quinone oxidoreductase activity"/>
    <property type="evidence" value="ECO:0007669"/>
    <property type="project" value="TreeGrafter"/>
</dbReference>
<dbReference type="Gene3D" id="3.50.50.60">
    <property type="entry name" value="FAD/NAD(P)-binding domain"/>
    <property type="match status" value="1"/>
</dbReference>
<dbReference type="KEGG" id="nlc:EBAPG3_011585"/>
<dbReference type="EMBL" id="CP021106">
    <property type="protein sequence ID" value="ARO88364.1"/>
    <property type="molecule type" value="Genomic_DNA"/>
</dbReference>
<name>A0A1W6SRC7_9PROT</name>
<protein>
    <recommendedName>
        <fullName evidence="3">FAD/NAD(P)-binding domain-containing protein</fullName>
    </recommendedName>
</protein>
<dbReference type="PANTHER" id="PTHR10632">
    <property type="entry name" value="SULFIDE:QUINONE OXIDOREDUCTASE"/>
    <property type="match status" value="1"/>
</dbReference>
<evidence type="ECO:0000313" key="2">
    <source>
        <dbReference type="Proteomes" id="UP000012179"/>
    </source>
</evidence>
<dbReference type="AlphaFoldDB" id="A0A1W6SRC7"/>
<evidence type="ECO:0000313" key="1">
    <source>
        <dbReference type="EMBL" id="ARO88364.1"/>
    </source>
</evidence>
<dbReference type="GO" id="GO:0070221">
    <property type="term" value="P:sulfide oxidation, using sulfide:quinone oxidoreductase"/>
    <property type="evidence" value="ECO:0007669"/>
    <property type="project" value="TreeGrafter"/>
</dbReference>
<organism evidence="1 2">
    <name type="scientific">Nitrosospira lacus</name>
    <dbReference type="NCBI Taxonomy" id="1288494"/>
    <lineage>
        <taxon>Bacteria</taxon>
        <taxon>Pseudomonadati</taxon>
        <taxon>Pseudomonadota</taxon>
        <taxon>Betaproteobacteria</taxon>
        <taxon>Nitrosomonadales</taxon>
        <taxon>Nitrosomonadaceae</taxon>
        <taxon>Nitrosospira</taxon>
    </lineage>
</organism>
<sequence length="73" mass="7860">MRQKAAPIVRCSIWSDAFDVVVVGGGSAGIDVTASLLRKRSSLRIAIVEPNDKHYYQPAWALAPCVGPSRGYS</sequence>
<dbReference type="SUPFAM" id="SSF51905">
    <property type="entry name" value="FAD/NAD(P)-binding domain"/>
    <property type="match status" value="1"/>
</dbReference>
<dbReference type="InterPro" id="IPR036188">
    <property type="entry name" value="FAD/NAD-bd_sf"/>
</dbReference>
<gene>
    <name evidence="1" type="ORF">EBAPG3_011585</name>
</gene>
<accession>A0A1W6SRC7</accession>
<dbReference type="Pfam" id="PF05834">
    <property type="entry name" value="Lycopene_cycl"/>
    <property type="match status" value="1"/>
</dbReference>